<dbReference type="SUPFAM" id="SSF46894">
    <property type="entry name" value="C-terminal effector domain of the bipartite response regulators"/>
    <property type="match status" value="1"/>
</dbReference>
<evidence type="ECO:0000313" key="2">
    <source>
        <dbReference type="Proteomes" id="UP000013111"/>
    </source>
</evidence>
<dbReference type="GO" id="GO:0006355">
    <property type="term" value="P:regulation of DNA-templated transcription"/>
    <property type="evidence" value="ECO:0007669"/>
    <property type="project" value="InterPro"/>
</dbReference>
<accession>A0A830ZXV7</accession>
<protein>
    <recommendedName>
        <fullName evidence="3">OmpR/PhoB-type domain-containing protein</fullName>
    </recommendedName>
</protein>
<evidence type="ECO:0008006" key="3">
    <source>
        <dbReference type="Google" id="ProtNLM"/>
    </source>
</evidence>
<reference evidence="1 2" key="1">
    <citation type="submission" date="2012-11" db="EMBL/GenBank/DDBJ databases">
        <authorList>
            <person name="Linke B."/>
        </authorList>
    </citation>
    <scope>NUCLEOTIDE SEQUENCE [LARGE SCALE GENOMIC DNA]</scope>
    <source>
        <strain evidence="2">CFBP 1232</strain>
    </source>
</reference>
<dbReference type="GeneID" id="97607029"/>
<proteinExistence type="predicted"/>
<sequence>MLSVEQCEKILDIENIHYGTFFNLDCQMNTLEIPCKKLTISLSETQKRLLICLTQKINNKRDIINIVWYENHQCVRDNNYHQLVFQLRALLQRNQLPTNILITVPYYGLKINEPLLRKIEAEALHHDPAPLASQNNVTDKDNKPSLKQWLLNAIR</sequence>
<dbReference type="EMBL" id="CAPB01000035">
    <property type="protein sequence ID" value="CCO94878.1"/>
    <property type="molecule type" value="Genomic_DNA"/>
</dbReference>
<name>A0A830ZXV7_ERWAM</name>
<evidence type="ECO:0000313" key="1">
    <source>
        <dbReference type="EMBL" id="CCO94878.1"/>
    </source>
</evidence>
<dbReference type="GO" id="GO:0003677">
    <property type="term" value="F:DNA binding"/>
    <property type="evidence" value="ECO:0007669"/>
    <property type="project" value="InterPro"/>
</dbReference>
<gene>
    <name evidence="1" type="ORF">BN437_2968</name>
</gene>
<dbReference type="InterPro" id="IPR016032">
    <property type="entry name" value="Sig_transdc_resp-reg_C-effctor"/>
</dbReference>
<dbReference type="RefSeq" id="WP_004159683.1">
    <property type="nucleotide sequence ID" value="NZ_BAYW01000010.1"/>
</dbReference>
<dbReference type="Proteomes" id="UP000013111">
    <property type="component" value="Unassembled WGS sequence"/>
</dbReference>
<comment type="caution">
    <text evidence="1">The sequence shown here is derived from an EMBL/GenBank/DDBJ whole genome shotgun (WGS) entry which is preliminary data.</text>
</comment>
<organism evidence="1 2">
    <name type="scientific">Erwinia amylovora NBRC 12687 = CFBP 1232</name>
    <dbReference type="NCBI Taxonomy" id="1219359"/>
    <lineage>
        <taxon>Bacteria</taxon>
        <taxon>Pseudomonadati</taxon>
        <taxon>Pseudomonadota</taxon>
        <taxon>Gammaproteobacteria</taxon>
        <taxon>Enterobacterales</taxon>
        <taxon>Erwiniaceae</taxon>
        <taxon>Erwinia</taxon>
    </lineage>
</organism>
<dbReference type="InterPro" id="IPR036388">
    <property type="entry name" value="WH-like_DNA-bd_sf"/>
</dbReference>
<reference evidence="1 2" key="2">
    <citation type="submission" date="2013-04" db="EMBL/GenBank/DDBJ databases">
        <title>Comparative genomics of 12 strains of Erwinia amylovora identifies a pan-genome with a large conserved core and provides insights into host specificity.</title>
        <authorList>
            <person name="Mann R.A."/>
            <person name="Smits T.H.M."/>
            <person name="Buehlmann A."/>
            <person name="Blom J."/>
            <person name="Goesmann A."/>
            <person name="Frey J.E."/>
            <person name="Plummer K.M."/>
            <person name="Beer S.V."/>
            <person name="Luck J."/>
            <person name="Duffy B."/>
            <person name="Rodoni B."/>
        </authorList>
    </citation>
    <scope>NUCLEOTIDE SEQUENCE [LARGE SCALE GENOMIC DNA]</scope>
    <source>
        <strain evidence="2">CFBP 1232</strain>
    </source>
</reference>
<dbReference type="AlphaFoldDB" id="A0A830ZXV7"/>
<dbReference type="Gene3D" id="1.10.10.10">
    <property type="entry name" value="Winged helix-like DNA-binding domain superfamily/Winged helix DNA-binding domain"/>
    <property type="match status" value="1"/>
</dbReference>